<protein>
    <submittedName>
        <fullName evidence="1">Uncharacterized protein</fullName>
    </submittedName>
</protein>
<accession>A0ABP7EDD4</accession>
<evidence type="ECO:0000313" key="2">
    <source>
        <dbReference type="Proteomes" id="UP001501479"/>
    </source>
</evidence>
<gene>
    <name evidence="1" type="ORF">GCM10022421_26040</name>
</gene>
<reference evidence="2" key="1">
    <citation type="journal article" date="2019" name="Int. J. Syst. Evol. Microbiol.">
        <title>The Global Catalogue of Microorganisms (GCM) 10K type strain sequencing project: providing services to taxonomists for standard genome sequencing and annotation.</title>
        <authorList>
            <consortium name="The Broad Institute Genomics Platform"/>
            <consortium name="The Broad Institute Genome Sequencing Center for Infectious Disease"/>
            <person name="Wu L."/>
            <person name="Ma J."/>
        </authorList>
    </citation>
    <scope>NUCLEOTIDE SEQUENCE [LARGE SCALE GENOMIC DNA]</scope>
    <source>
        <strain evidence="2">JCM 17329</strain>
    </source>
</reference>
<organism evidence="1 2">
    <name type="scientific">Oceanisphaera sediminis</name>
    <dbReference type="NCBI Taxonomy" id="981381"/>
    <lineage>
        <taxon>Bacteria</taxon>
        <taxon>Pseudomonadati</taxon>
        <taxon>Pseudomonadota</taxon>
        <taxon>Gammaproteobacteria</taxon>
        <taxon>Aeromonadales</taxon>
        <taxon>Aeromonadaceae</taxon>
        <taxon>Oceanisphaera</taxon>
    </lineage>
</organism>
<dbReference type="EMBL" id="BAABDS010000038">
    <property type="protein sequence ID" value="GAA3716962.1"/>
    <property type="molecule type" value="Genomic_DNA"/>
</dbReference>
<name>A0ABP7EDD4_9GAMM</name>
<proteinExistence type="predicted"/>
<keyword evidence="2" id="KW-1185">Reference proteome</keyword>
<dbReference type="Proteomes" id="UP001501479">
    <property type="component" value="Unassembled WGS sequence"/>
</dbReference>
<evidence type="ECO:0000313" key="1">
    <source>
        <dbReference type="EMBL" id="GAA3716962.1"/>
    </source>
</evidence>
<sequence length="57" mass="6868">MYHEQPDDEKPGFWGEITALFQHCTVLYWGKLYQLTEAIFEQVIVKHNTHHRPIKDK</sequence>
<comment type="caution">
    <text evidence="1">The sequence shown here is derived from an EMBL/GenBank/DDBJ whole genome shotgun (WGS) entry which is preliminary data.</text>
</comment>